<dbReference type="InterPro" id="IPR003399">
    <property type="entry name" value="Mce/MlaD"/>
</dbReference>
<dbReference type="EMBL" id="QGUI02000019">
    <property type="protein sequence ID" value="MFO7191193.1"/>
    <property type="molecule type" value="Genomic_DNA"/>
</dbReference>
<reference evidence="5" key="2">
    <citation type="submission" date="2018-05" db="EMBL/GenBank/DDBJ databases">
        <authorList>
            <person name="Lanie J.A."/>
            <person name="Ng W.-L."/>
            <person name="Kazmierczak K.M."/>
            <person name="Andrzejewski T.M."/>
            <person name="Davidsen T.M."/>
            <person name="Wayne K.J."/>
            <person name="Tettelin H."/>
            <person name="Glass J.I."/>
            <person name="Rusch D."/>
            <person name="Podicherti R."/>
            <person name="Tsui H.-C.T."/>
            <person name="Winkler M.E."/>
        </authorList>
    </citation>
    <scope>NUCLEOTIDE SEQUENCE</scope>
    <source>
        <strain evidence="5">ZC4RG45</strain>
    </source>
</reference>
<dbReference type="InterPro" id="IPR005693">
    <property type="entry name" value="Mce"/>
</dbReference>
<dbReference type="GO" id="GO:0005576">
    <property type="term" value="C:extracellular region"/>
    <property type="evidence" value="ECO:0007669"/>
    <property type="project" value="TreeGrafter"/>
</dbReference>
<feature type="domain" description="Mammalian cell entry C-terminal" evidence="3">
    <location>
        <begin position="117"/>
        <end position="309"/>
    </location>
</feature>
<dbReference type="Proteomes" id="UP000249324">
    <property type="component" value="Unassembled WGS sequence"/>
</dbReference>
<reference evidence="4" key="1">
    <citation type="submission" date="2018-05" db="EMBL/GenBank/DDBJ databases">
        <authorList>
            <person name="Moura L."/>
            <person name="Setubal J.C."/>
        </authorList>
    </citation>
    <scope>NUCLEOTIDE SEQUENCE</scope>
    <source>
        <strain evidence="4">ZC4RG45</strain>
    </source>
</reference>
<evidence type="ECO:0000259" key="2">
    <source>
        <dbReference type="Pfam" id="PF02470"/>
    </source>
</evidence>
<organism evidence="5">
    <name type="scientific">Thermocrispum agreste</name>
    <dbReference type="NCBI Taxonomy" id="37925"/>
    <lineage>
        <taxon>Bacteria</taxon>
        <taxon>Bacillati</taxon>
        <taxon>Actinomycetota</taxon>
        <taxon>Actinomycetes</taxon>
        <taxon>Pseudonocardiales</taxon>
        <taxon>Pseudonocardiaceae</taxon>
        <taxon>Thermocrispum</taxon>
    </lineage>
</organism>
<dbReference type="PRINTS" id="PR01782">
    <property type="entry name" value="MCEVIRFACTOR"/>
</dbReference>
<comment type="caution">
    <text evidence="5">The sequence shown here is derived from an EMBL/GenBank/DDBJ whole genome shotgun (WGS) entry which is preliminary data.</text>
</comment>
<dbReference type="PANTHER" id="PTHR33371">
    <property type="entry name" value="INTERMEMBRANE PHOSPHOLIPID TRANSPORT SYSTEM BINDING PROTEIN MLAD-RELATED"/>
    <property type="match status" value="1"/>
</dbReference>
<proteinExistence type="predicted"/>
<evidence type="ECO:0000313" key="4">
    <source>
        <dbReference type="EMBL" id="MFO7191193.1"/>
    </source>
</evidence>
<name>A0A2W4JSV6_9PSEU</name>
<dbReference type="NCBIfam" id="TIGR00996">
    <property type="entry name" value="Mtu_fam_mce"/>
    <property type="match status" value="1"/>
</dbReference>
<dbReference type="PANTHER" id="PTHR33371:SF18">
    <property type="entry name" value="MCE-FAMILY PROTEIN MCE3C"/>
    <property type="match status" value="1"/>
</dbReference>
<accession>A0A2W4JSV6</accession>
<dbReference type="InterPro" id="IPR052336">
    <property type="entry name" value="MlaD_Phospholipid_Transporter"/>
</dbReference>
<reference evidence="4" key="4">
    <citation type="submission" date="2023-08" db="EMBL/GenBank/DDBJ databases">
        <authorList>
            <person name="Guima S.E.S."/>
            <person name="Martins L.F."/>
            <person name="Silva A.M."/>
            <person name="Setubal J.C."/>
        </authorList>
    </citation>
    <scope>NUCLEOTIDE SEQUENCE</scope>
    <source>
        <strain evidence="4">ZC4RG45</strain>
    </source>
</reference>
<feature type="chain" id="PRO_5016157586" evidence="1">
    <location>
        <begin position="31"/>
        <end position="329"/>
    </location>
</feature>
<dbReference type="InterPro" id="IPR024516">
    <property type="entry name" value="Mce_C"/>
</dbReference>
<keyword evidence="1" id="KW-0732">Signal</keyword>
<evidence type="ECO:0000256" key="1">
    <source>
        <dbReference type="SAM" id="SignalP"/>
    </source>
</evidence>
<gene>
    <name evidence="4" type="ORF">DIU77_002980</name>
    <name evidence="5" type="ORF">DIU77_00655</name>
</gene>
<evidence type="ECO:0000313" key="6">
    <source>
        <dbReference type="Proteomes" id="UP000249324"/>
    </source>
</evidence>
<feature type="domain" description="Mce/MlaD" evidence="2">
    <location>
        <begin position="39"/>
        <end position="113"/>
    </location>
</feature>
<dbReference type="EMBL" id="QGUI01000013">
    <property type="protein sequence ID" value="PZN01449.1"/>
    <property type="molecule type" value="Genomic_DNA"/>
</dbReference>
<dbReference type="STRING" id="1111738.GCA_000427905_03656"/>
<dbReference type="Pfam" id="PF02470">
    <property type="entry name" value="MlaD"/>
    <property type="match status" value="1"/>
</dbReference>
<evidence type="ECO:0000259" key="3">
    <source>
        <dbReference type="Pfam" id="PF11887"/>
    </source>
</evidence>
<reference evidence="4 6" key="3">
    <citation type="journal article" date="2021" name="BMC Genomics">
        <title>Genome-resolved metagenome and metatranscriptome analyses of thermophilic composting reveal key bacterial players and their metabolic interactions.</title>
        <authorList>
            <person name="Braga L.P.P."/>
            <person name="Pereira R.V."/>
            <person name="Martins L.F."/>
            <person name="Moura L.M.S."/>
            <person name="Sanchez F.B."/>
            <person name="Patane J.S.L."/>
            <person name="da Silva A.M."/>
            <person name="Setubal J.C."/>
        </authorList>
    </citation>
    <scope>NUCLEOTIDE SEQUENCE [LARGE SCALE GENOMIC DNA]</scope>
    <source>
        <strain evidence="4">ZC4RG45</strain>
    </source>
</reference>
<feature type="signal peptide" evidence="1">
    <location>
        <begin position="1"/>
        <end position="30"/>
    </location>
</feature>
<evidence type="ECO:0000313" key="5">
    <source>
        <dbReference type="EMBL" id="PZN01449.1"/>
    </source>
</evidence>
<dbReference type="AlphaFoldDB" id="A0A2W4JSV6"/>
<protein>
    <submittedName>
        <fullName evidence="5">MCE family protein</fullName>
    </submittedName>
</protein>
<dbReference type="Pfam" id="PF11887">
    <property type="entry name" value="Mce4_CUP1"/>
    <property type="match status" value="1"/>
</dbReference>
<sequence length="329" mass="36171">MKSFQKRNPITIAVVAISVIAMGLVAAANADDLPLIGAGTTYSAQFEEAAGLKPGNEVRIAGIKVGKVADVELDEQNLVRVTFYVKDAWMGDQTRADIKLKSLLGQKFLSLEPAGTKPLDPNEVIPVERTTSPYDVLEAFRDLAQTVDEIDTDQLAQSFDVLSETFRDTPQELRGALTGLSRLSDTIAKRDRQLAKLLANTREVSDTLADRDEQLVKLMQDGNVLLAELNRRKAAISALLESSQQLAAQLNGLVDDNDKQLRPVLKDLDRLTSLLHRNRKALGEGIEAFAPFVRQFNNVLGNGRWFDNYLCGFLLPQAGPLNEDGCDPR</sequence>